<comment type="caution">
    <text evidence="1">The sequence shown here is derived from an EMBL/GenBank/DDBJ whole genome shotgun (WGS) entry which is preliminary data.</text>
</comment>
<sequence>MLGTTESSMIGLDDDVAVVGNHEKVRPLCWEGASRVVVGEEALTVGSEGDGRQLGRGLLRGALEQNLRDLEIRSRSSIEVGCVAFAARALRSTTRGCRKWRRATLEDVLRAEEEQWIWLKMAATKSAGGVSSNYIDGPARRNGKSRWLTDQGKGLRGDCLQRPFNGIPWSQGILSLMVCCIFCTQRWSPSKVPDFIEEIIYTPTEVVHMTGRYVDDRQATRHKEAVLVVGREGE</sequence>
<dbReference type="AlphaFoldDB" id="A0A426YTV8"/>
<evidence type="ECO:0000313" key="2">
    <source>
        <dbReference type="Proteomes" id="UP000287651"/>
    </source>
</evidence>
<gene>
    <name evidence="1" type="ORF">B296_00047067</name>
</gene>
<proteinExistence type="predicted"/>
<dbReference type="Proteomes" id="UP000287651">
    <property type="component" value="Unassembled WGS sequence"/>
</dbReference>
<evidence type="ECO:0000313" key="1">
    <source>
        <dbReference type="EMBL" id="RRT55157.1"/>
    </source>
</evidence>
<protein>
    <submittedName>
        <fullName evidence="1">Uncharacterized protein</fullName>
    </submittedName>
</protein>
<name>A0A426YTV8_ENSVE</name>
<reference evidence="1 2" key="1">
    <citation type="journal article" date="2014" name="Agronomy (Basel)">
        <title>A Draft Genome Sequence for Ensete ventricosum, the Drought-Tolerant Tree Against Hunger.</title>
        <authorList>
            <person name="Harrison J."/>
            <person name="Moore K.A."/>
            <person name="Paszkiewicz K."/>
            <person name="Jones T."/>
            <person name="Grant M."/>
            <person name="Ambacheew D."/>
            <person name="Muzemil S."/>
            <person name="Studholme D.J."/>
        </authorList>
    </citation>
    <scope>NUCLEOTIDE SEQUENCE [LARGE SCALE GENOMIC DNA]</scope>
</reference>
<accession>A0A426YTV8</accession>
<dbReference type="EMBL" id="AMZH03010217">
    <property type="protein sequence ID" value="RRT55157.1"/>
    <property type="molecule type" value="Genomic_DNA"/>
</dbReference>
<organism evidence="1 2">
    <name type="scientific">Ensete ventricosum</name>
    <name type="common">Abyssinian banana</name>
    <name type="synonym">Musa ensete</name>
    <dbReference type="NCBI Taxonomy" id="4639"/>
    <lineage>
        <taxon>Eukaryota</taxon>
        <taxon>Viridiplantae</taxon>
        <taxon>Streptophyta</taxon>
        <taxon>Embryophyta</taxon>
        <taxon>Tracheophyta</taxon>
        <taxon>Spermatophyta</taxon>
        <taxon>Magnoliopsida</taxon>
        <taxon>Liliopsida</taxon>
        <taxon>Zingiberales</taxon>
        <taxon>Musaceae</taxon>
        <taxon>Ensete</taxon>
    </lineage>
</organism>